<evidence type="ECO:0000256" key="2">
    <source>
        <dbReference type="SAM" id="SignalP"/>
    </source>
</evidence>
<dbReference type="AlphaFoldDB" id="A0A1G9BJC6"/>
<organism evidence="3 4">
    <name type="scientific">Flavobacterium noncentrifugens</name>
    <dbReference type="NCBI Taxonomy" id="1128970"/>
    <lineage>
        <taxon>Bacteria</taxon>
        <taxon>Pseudomonadati</taxon>
        <taxon>Bacteroidota</taxon>
        <taxon>Flavobacteriia</taxon>
        <taxon>Flavobacteriales</taxon>
        <taxon>Flavobacteriaceae</taxon>
        <taxon>Flavobacterium</taxon>
    </lineage>
</organism>
<sequence length="222" mass="24279">MKKITLLLAAVLISGVSFAQKSKKPAKATNANKMVLTKSGNLTAELLKKKNDYSFYVIVDNKSQKDTLSLKSIPGATTKDNLPTNCTITPFNSKGTPLYSIAWTEKSFTEIPDKKEDKTTTVTEIWNAATKTQLHSNIQVSTKITEILWLDKGKNASQTSEKMRNEGFALTLSPDGDIVLKNKTQENKLTYNAADNKYDSVKSAAAATSTPASKPGATKKRR</sequence>
<evidence type="ECO:0000313" key="3">
    <source>
        <dbReference type="EMBL" id="SDK38955.1"/>
    </source>
</evidence>
<feature type="signal peptide" evidence="2">
    <location>
        <begin position="1"/>
        <end position="19"/>
    </location>
</feature>
<evidence type="ECO:0000256" key="1">
    <source>
        <dbReference type="SAM" id="MobiDB-lite"/>
    </source>
</evidence>
<dbReference type="EMBL" id="FNEZ01000006">
    <property type="protein sequence ID" value="SDK38955.1"/>
    <property type="molecule type" value="Genomic_DNA"/>
</dbReference>
<accession>A0A1G9BJC6</accession>
<reference evidence="3 4" key="1">
    <citation type="submission" date="2016-10" db="EMBL/GenBank/DDBJ databases">
        <authorList>
            <person name="de Groot N.N."/>
        </authorList>
    </citation>
    <scope>NUCLEOTIDE SEQUENCE [LARGE SCALE GENOMIC DNA]</scope>
    <source>
        <strain evidence="3 4">CGMCC 1.10076</strain>
    </source>
</reference>
<dbReference type="OrthoDB" id="1363973at2"/>
<dbReference type="RefSeq" id="WP_091397813.1">
    <property type="nucleotide sequence ID" value="NZ_BKAI01000014.1"/>
</dbReference>
<name>A0A1G9BJC6_9FLAO</name>
<feature type="region of interest" description="Disordered" evidence="1">
    <location>
        <begin position="200"/>
        <end position="222"/>
    </location>
</feature>
<evidence type="ECO:0000313" key="4">
    <source>
        <dbReference type="Proteomes" id="UP000199580"/>
    </source>
</evidence>
<keyword evidence="2" id="KW-0732">Signal</keyword>
<protein>
    <submittedName>
        <fullName evidence="3">Uncharacterized protein</fullName>
    </submittedName>
</protein>
<gene>
    <name evidence="3" type="ORF">SAMN04487935_3225</name>
</gene>
<feature type="compositionally biased region" description="Low complexity" evidence="1">
    <location>
        <begin position="202"/>
        <end position="216"/>
    </location>
</feature>
<keyword evidence="4" id="KW-1185">Reference proteome</keyword>
<proteinExistence type="predicted"/>
<feature type="chain" id="PRO_5011586311" evidence="2">
    <location>
        <begin position="20"/>
        <end position="222"/>
    </location>
</feature>
<dbReference type="Proteomes" id="UP000199580">
    <property type="component" value="Unassembled WGS sequence"/>
</dbReference>